<organism evidence="3">
    <name type="scientific">Angiostrongylus costaricensis</name>
    <name type="common">Nematode worm</name>
    <dbReference type="NCBI Taxonomy" id="334426"/>
    <lineage>
        <taxon>Eukaryota</taxon>
        <taxon>Metazoa</taxon>
        <taxon>Ecdysozoa</taxon>
        <taxon>Nematoda</taxon>
        <taxon>Chromadorea</taxon>
        <taxon>Rhabditida</taxon>
        <taxon>Rhabditina</taxon>
        <taxon>Rhabditomorpha</taxon>
        <taxon>Strongyloidea</taxon>
        <taxon>Metastrongylidae</taxon>
        <taxon>Angiostrongylus</taxon>
    </lineage>
</organism>
<reference evidence="3" key="1">
    <citation type="submission" date="2017-02" db="UniProtKB">
        <authorList>
            <consortium name="WormBaseParasite"/>
        </authorList>
    </citation>
    <scope>IDENTIFICATION</scope>
</reference>
<evidence type="ECO:0000313" key="2">
    <source>
        <dbReference type="Proteomes" id="UP000267027"/>
    </source>
</evidence>
<evidence type="ECO:0000313" key="3">
    <source>
        <dbReference type="WBParaSite" id="ACOC_0001259001-mRNA-1"/>
    </source>
</evidence>
<accession>A0A0R3Q0V6</accession>
<dbReference type="AlphaFoldDB" id="A0A0R3Q0V6"/>
<dbReference type="EMBL" id="UYYA01005111">
    <property type="protein sequence ID" value="VDM64176.1"/>
    <property type="molecule type" value="Genomic_DNA"/>
</dbReference>
<dbReference type="Proteomes" id="UP000267027">
    <property type="component" value="Unassembled WGS sequence"/>
</dbReference>
<proteinExistence type="predicted"/>
<dbReference type="WBParaSite" id="ACOC_0001259001-mRNA-1">
    <property type="protein sequence ID" value="ACOC_0001259001-mRNA-1"/>
    <property type="gene ID" value="ACOC_0001259001"/>
</dbReference>
<reference evidence="1 2" key="2">
    <citation type="submission" date="2018-11" db="EMBL/GenBank/DDBJ databases">
        <authorList>
            <consortium name="Pathogen Informatics"/>
        </authorList>
    </citation>
    <scope>NUCLEOTIDE SEQUENCE [LARGE SCALE GENOMIC DNA]</scope>
    <source>
        <strain evidence="1 2">Costa Rica</strain>
    </source>
</reference>
<gene>
    <name evidence="1" type="ORF">ACOC_LOCUS12591</name>
</gene>
<name>A0A0R3Q0V6_ANGCS</name>
<evidence type="ECO:0000313" key="1">
    <source>
        <dbReference type="EMBL" id="VDM64176.1"/>
    </source>
</evidence>
<protein>
    <submittedName>
        <fullName evidence="1 3">Uncharacterized protein</fullName>
    </submittedName>
</protein>
<keyword evidence="2" id="KW-1185">Reference proteome</keyword>
<sequence>MCSDPILISNFAQLRNDSISGRSDGYGGLLSLKASPCASRYLSKERNGGVWRDGRVVGLPHLALRGMGSNPILTSNFAQLRNDSISGRSDGYGGLLSLKASPCASRYLSKERNGGVWRDGRVVGLPHLALRGMGSNPILTSNFAQLRNDSISRRSRGHGDLFSSKTSPYSR</sequence>